<feature type="compositionally biased region" description="Pro residues" evidence="10">
    <location>
        <begin position="1"/>
        <end position="10"/>
    </location>
</feature>
<dbReference type="CDD" id="cd04080">
    <property type="entry name" value="CBM6_cellulase-like"/>
    <property type="match status" value="2"/>
</dbReference>
<evidence type="ECO:0000313" key="13">
    <source>
        <dbReference type="EMBL" id="MFC1430590.1"/>
    </source>
</evidence>
<feature type="region of interest" description="Disordered" evidence="10">
    <location>
        <begin position="1"/>
        <end position="20"/>
    </location>
</feature>
<reference evidence="13 14" key="1">
    <citation type="submission" date="2024-09" db="EMBL/GenBank/DDBJ databases">
        <authorList>
            <person name="Lee S.D."/>
        </authorList>
    </citation>
    <scope>NUCLEOTIDE SEQUENCE [LARGE SCALE GENOMIC DNA]</scope>
    <source>
        <strain evidence="13 14">N1-3</strain>
    </source>
</reference>
<dbReference type="PROSITE" id="PS50022">
    <property type="entry name" value="FA58C_3"/>
    <property type="match status" value="1"/>
</dbReference>
<dbReference type="PANTHER" id="PTHR42715:SF12">
    <property type="entry name" value="BETA-GLUCOSIDASE G-RELATED"/>
    <property type="match status" value="1"/>
</dbReference>
<keyword evidence="3" id="KW-0964">Secreted</keyword>
<comment type="subcellular location">
    <subcellularLocation>
        <location evidence="1">Secreted</location>
    </subcellularLocation>
</comment>
<dbReference type="Gene3D" id="2.60.120.260">
    <property type="entry name" value="Galactose-binding domain-like"/>
    <property type="match status" value="3"/>
</dbReference>
<evidence type="ECO:0000256" key="10">
    <source>
        <dbReference type="SAM" id="MobiDB-lite"/>
    </source>
</evidence>
<evidence type="ECO:0000256" key="9">
    <source>
        <dbReference type="ARBA" id="ARBA00041808"/>
    </source>
</evidence>
<evidence type="ECO:0000256" key="2">
    <source>
        <dbReference type="ARBA" id="ARBA00005336"/>
    </source>
</evidence>
<name>A0ABV6WX19_9ACTN</name>
<dbReference type="Pfam" id="PF03422">
    <property type="entry name" value="CBM_6"/>
    <property type="match status" value="2"/>
</dbReference>
<dbReference type="InterPro" id="IPR006584">
    <property type="entry name" value="Cellulose-bd_IV"/>
</dbReference>
<dbReference type="Pfam" id="PF05345">
    <property type="entry name" value="He_PIG"/>
    <property type="match status" value="1"/>
</dbReference>
<feature type="domain" description="CBM6" evidence="12">
    <location>
        <begin position="253"/>
        <end position="387"/>
    </location>
</feature>
<feature type="domain" description="CBM6" evidence="12">
    <location>
        <begin position="82"/>
        <end position="210"/>
    </location>
</feature>
<keyword evidence="5 13" id="KW-0378">Hydrolase</keyword>
<dbReference type="InterPro" id="IPR036881">
    <property type="entry name" value="Glyco_hydro_3_C_sf"/>
</dbReference>
<dbReference type="Pfam" id="PF00933">
    <property type="entry name" value="Glyco_hydro_3"/>
    <property type="match status" value="1"/>
</dbReference>
<dbReference type="SMART" id="SM01217">
    <property type="entry name" value="Fn3_like"/>
    <property type="match status" value="1"/>
</dbReference>
<dbReference type="SUPFAM" id="SSF52279">
    <property type="entry name" value="Beta-D-glucan exohydrolase, C-terminal domain"/>
    <property type="match status" value="1"/>
</dbReference>
<dbReference type="InterPro" id="IPR001764">
    <property type="entry name" value="Glyco_hydro_3_N"/>
</dbReference>
<dbReference type="Pfam" id="PF14310">
    <property type="entry name" value="Fn3-like"/>
    <property type="match status" value="1"/>
</dbReference>
<dbReference type="Pfam" id="PF00754">
    <property type="entry name" value="F5_F8_type_C"/>
    <property type="match status" value="1"/>
</dbReference>
<accession>A0ABV6WX19</accession>
<dbReference type="Gene3D" id="3.20.20.300">
    <property type="entry name" value="Glycoside hydrolase, family 3, N-terminal domain"/>
    <property type="match status" value="1"/>
</dbReference>
<evidence type="ECO:0000256" key="6">
    <source>
        <dbReference type="ARBA" id="ARBA00039579"/>
    </source>
</evidence>
<dbReference type="PROSITE" id="PS51175">
    <property type="entry name" value="CBM6"/>
    <property type="match status" value="2"/>
</dbReference>
<dbReference type="Proteomes" id="UP001592530">
    <property type="component" value="Unassembled WGS sequence"/>
</dbReference>
<dbReference type="PANTHER" id="PTHR42715">
    <property type="entry name" value="BETA-GLUCOSIDASE"/>
    <property type="match status" value="1"/>
</dbReference>
<dbReference type="Gene3D" id="2.60.40.10">
    <property type="entry name" value="Immunoglobulins"/>
    <property type="match status" value="2"/>
</dbReference>
<dbReference type="InterPro" id="IPR002772">
    <property type="entry name" value="Glyco_hydro_3_C"/>
</dbReference>
<dbReference type="InterPro" id="IPR008979">
    <property type="entry name" value="Galactose-bd-like_sf"/>
</dbReference>
<organism evidence="13 14">
    <name type="scientific">Streptacidiphilus alkalitolerans</name>
    <dbReference type="NCBI Taxonomy" id="3342712"/>
    <lineage>
        <taxon>Bacteria</taxon>
        <taxon>Bacillati</taxon>
        <taxon>Actinomycetota</taxon>
        <taxon>Actinomycetes</taxon>
        <taxon>Kitasatosporales</taxon>
        <taxon>Streptomycetaceae</taxon>
        <taxon>Streptacidiphilus</taxon>
    </lineage>
</organism>
<evidence type="ECO:0000256" key="3">
    <source>
        <dbReference type="ARBA" id="ARBA00022525"/>
    </source>
</evidence>
<dbReference type="Pfam" id="PF01915">
    <property type="entry name" value="Glyco_hydro_3_C"/>
    <property type="match status" value="1"/>
</dbReference>
<dbReference type="RefSeq" id="WP_380550286.1">
    <property type="nucleotide sequence ID" value="NZ_JBHEZY010000002.1"/>
</dbReference>
<feature type="compositionally biased region" description="Low complexity" evidence="10">
    <location>
        <begin position="425"/>
        <end position="441"/>
    </location>
</feature>
<feature type="region of interest" description="Disordered" evidence="10">
    <location>
        <begin position="417"/>
        <end position="446"/>
    </location>
</feature>
<dbReference type="InterPro" id="IPR005084">
    <property type="entry name" value="CBM6"/>
</dbReference>
<protein>
    <recommendedName>
        <fullName evidence="6">Probable beta-glucosidase G</fullName>
    </recommendedName>
    <alternativeName>
        <fullName evidence="7">Beta-D-glucoside glucohydrolase G</fullName>
    </alternativeName>
    <alternativeName>
        <fullName evidence="8">Cellobiase G</fullName>
    </alternativeName>
    <alternativeName>
        <fullName evidence="9">Gentiobiase G</fullName>
    </alternativeName>
</protein>
<dbReference type="InterPro" id="IPR026891">
    <property type="entry name" value="Fn3-like"/>
</dbReference>
<dbReference type="InterPro" id="IPR050288">
    <property type="entry name" value="Cellulose_deg_GH3"/>
</dbReference>
<evidence type="ECO:0000256" key="5">
    <source>
        <dbReference type="ARBA" id="ARBA00022801"/>
    </source>
</evidence>
<dbReference type="SMART" id="SM00606">
    <property type="entry name" value="CBD_IV"/>
    <property type="match status" value="2"/>
</dbReference>
<dbReference type="InterPro" id="IPR000421">
    <property type="entry name" value="FA58C"/>
</dbReference>
<sequence length="1344" mass="136274">MRLLPHPLPPARGNRRARRPRPTFRALLTVVALLALSLAGVRTAAYAAGSAPFGGTAAAVPGTIQAANYDTGGQGVAYNVASTNGSANSYRTDGVDLEATADTLDTTPAGGADDLGWTAAGQWFKYTVNVATTGTYSVAFRVASPYGITDALHIANASGTNLTGSVAVPNTGGYETWTTVTASIALTAGQQTLTVDQDSNGWNFHYLAFTLSSGGGGGGGGGGTGSDLPFGGTPAPVPGTVQAANYDTGGQGTAYNVTAANGTANGYRTDGVDLEASADTQDTTPPGGADNLGWTGSGQWFKYTVQVATAGIYTVSLRVAAPGAVADALHIVNSAGTNLTGSVAVPNTGGYQAWATVTASVTLAAGQQTLTVDQDAAGWNLHYLAFTQGSGGGGGGGGGGTGPTEYCGTQDLALDQPTTASSTQDAADYPAPDATDGDPGTRWSSAATDPQWLEVDLGSQQQICSVGLVWEDAYASAFQIQVSNDNANWTTVYSTTTGTGGKQTFPVSVTDRYLRMYGTARATQFGYSIFEFDAYGLTTVAPVTGGNGNGGNGTCSWVGSTAPVAQRVQQVLNTMNQSEELSLVAGDGTSNYIGHIPGIPNLCIKPTNMQDGPNGVGDGTGGVTAFPDGENAAATWDPALIQQEGTAIGNEFAGKGVSVSLGPTTNLVRDPRWGRTYETYGEDPFLAGQITSAEVKGLQSQDVMAMVKHTAAYDQEQYPNGSNKETVSQKALEELYLAPFESSIETSAPAAMMCSYAVVNGAASCQNADIQQKGLDGEANFGGYITSDWGADYSSVPSTVAGMDVAMPFSDADALSAALTAGTLSQATLNANVARILTQMFAFGMFDNPQTGSLSATVTSAAHQQTALQVSEEGSVLLKNNGTLPLNPNGNESIAVIGTDGGAGVELAGGGSGTVTSSNTIWPITGIQNAAGPNVKVTYTQGNDNGTANIPQAVAAAQAATDAIIYVNAPEGEESDLTTLNLSSTDETLIADVAAANPHTIVVINSGSPVVMPWLNSVAGVFENWYGGQETGAAMAALIFGTANPSGKLPVTFPGSLSQVPAQTTAQWPGTSTGVNFSEGVNIGYRWYQAQNIAPAFPFGFGLSYTKFSFSNLNVGAFNANGTATATATVANTGTVAGADVAQLYVGDPAASQDPPEQLSGFQRVTLNPGQSSTVTFPLTVHDLAAWSATDNQWEAQAGTYSIKVGDASNNLPLTGSTTLAQTLTGQVAAGTSASGVSLANTAVSANVTPNSGVPGAETVGVVNPFGYSSPTGAAVSFAMQAVDSKASAALTFTATGLPPGITIASNGTVSGSSSTRGTYTVTVTATDQAQVSGSATFVWSVVQ</sequence>
<evidence type="ECO:0000313" key="14">
    <source>
        <dbReference type="Proteomes" id="UP001592530"/>
    </source>
</evidence>
<evidence type="ECO:0000256" key="8">
    <source>
        <dbReference type="ARBA" id="ARBA00041601"/>
    </source>
</evidence>
<evidence type="ECO:0000259" key="12">
    <source>
        <dbReference type="PROSITE" id="PS51175"/>
    </source>
</evidence>
<evidence type="ECO:0000256" key="7">
    <source>
        <dbReference type="ARBA" id="ARBA00041276"/>
    </source>
</evidence>
<feature type="domain" description="F5/8 type C" evidence="11">
    <location>
        <begin position="401"/>
        <end position="537"/>
    </location>
</feature>
<comment type="similarity">
    <text evidence="2">Belongs to the glycosyl hydrolase 3 family.</text>
</comment>
<evidence type="ECO:0000256" key="1">
    <source>
        <dbReference type="ARBA" id="ARBA00004613"/>
    </source>
</evidence>
<dbReference type="SUPFAM" id="SSF51445">
    <property type="entry name" value="(Trans)glycosidases"/>
    <property type="match status" value="1"/>
</dbReference>
<dbReference type="GO" id="GO:0016787">
    <property type="term" value="F:hydrolase activity"/>
    <property type="evidence" value="ECO:0007669"/>
    <property type="project" value="UniProtKB-KW"/>
</dbReference>
<comment type="caution">
    <text evidence="13">The sequence shown here is derived from an EMBL/GenBank/DDBJ whole genome shotgun (WGS) entry which is preliminary data.</text>
</comment>
<dbReference type="PRINTS" id="PR00133">
    <property type="entry name" value="GLHYDRLASE3"/>
</dbReference>
<keyword evidence="4" id="KW-0732">Signal</keyword>
<evidence type="ECO:0000256" key="4">
    <source>
        <dbReference type="ARBA" id="ARBA00022729"/>
    </source>
</evidence>
<proteinExistence type="inferred from homology"/>
<gene>
    <name evidence="13" type="ORF">ACEZDB_07905</name>
</gene>
<evidence type="ECO:0000259" key="11">
    <source>
        <dbReference type="PROSITE" id="PS50022"/>
    </source>
</evidence>
<dbReference type="InterPro" id="IPR013783">
    <property type="entry name" value="Ig-like_fold"/>
</dbReference>
<dbReference type="SUPFAM" id="SSF49785">
    <property type="entry name" value="Galactose-binding domain-like"/>
    <property type="match status" value="3"/>
</dbReference>
<dbReference type="InterPro" id="IPR036962">
    <property type="entry name" value="Glyco_hydro_3_N_sf"/>
</dbReference>
<dbReference type="EMBL" id="JBHEZY010000002">
    <property type="protein sequence ID" value="MFC1430590.1"/>
    <property type="molecule type" value="Genomic_DNA"/>
</dbReference>
<dbReference type="Gene3D" id="3.40.50.1700">
    <property type="entry name" value="Glycoside hydrolase family 3 C-terminal domain"/>
    <property type="match status" value="1"/>
</dbReference>
<dbReference type="InterPro" id="IPR017853">
    <property type="entry name" value="GH"/>
</dbReference>